<dbReference type="Proteomes" id="UP001153148">
    <property type="component" value="Unassembled WGS sequence"/>
</dbReference>
<accession>A0ABN7P463</accession>
<sequence length="184" mass="21032">RSLLNLPPYQSLVQFLHFLQHLGKLWSGDDGGGVGVETVWSLSRSYGLVPYVPDSIHSALKNVFTHLRIPPLSKLNSLDRCLVPNKITLNTTIYDFSNLEKTLRNMNESEEPIVLRKYIVLVESIVPFIGELKEEFKYQPVYINIAQARLQRARAIMNGKHGNREVTSWDGQIKQRSDWSVLVT</sequence>
<organism evidence="1 2">
    <name type="scientific">Timema podura</name>
    <name type="common">Walking stick</name>
    <dbReference type="NCBI Taxonomy" id="61482"/>
    <lineage>
        <taxon>Eukaryota</taxon>
        <taxon>Metazoa</taxon>
        <taxon>Ecdysozoa</taxon>
        <taxon>Arthropoda</taxon>
        <taxon>Hexapoda</taxon>
        <taxon>Insecta</taxon>
        <taxon>Pterygota</taxon>
        <taxon>Neoptera</taxon>
        <taxon>Polyneoptera</taxon>
        <taxon>Phasmatodea</taxon>
        <taxon>Timematodea</taxon>
        <taxon>Timematoidea</taxon>
        <taxon>Timematidae</taxon>
        <taxon>Timema</taxon>
    </lineage>
</organism>
<name>A0ABN7P463_TIMPD</name>
<evidence type="ECO:0000313" key="2">
    <source>
        <dbReference type="Proteomes" id="UP001153148"/>
    </source>
</evidence>
<proteinExistence type="predicted"/>
<feature type="non-terminal residue" evidence="1">
    <location>
        <position position="1"/>
    </location>
</feature>
<reference evidence="1" key="1">
    <citation type="submission" date="2021-03" db="EMBL/GenBank/DDBJ databases">
        <authorList>
            <person name="Tran Van P."/>
        </authorList>
    </citation>
    <scope>NUCLEOTIDE SEQUENCE</scope>
</reference>
<dbReference type="EMBL" id="CAJPIN010016214">
    <property type="protein sequence ID" value="CAG2061525.1"/>
    <property type="molecule type" value="Genomic_DNA"/>
</dbReference>
<gene>
    <name evidence="1" type="ORF">TPAB3V08_LOCUS8479</name>
</gene>
<keyword evidence="2" id="KW-1185">Reference proteome</keyword>
<comment type="caution">
    <text evidence="1">The sequence shown here is derived from an EMBL/GenBank/DDBJ whole genome shotgun (WGS) entry which is preliminary data.</text>
</comment>
<protein>
    <submittedName>
        <fullName evidence="1">Uncharacterized protein</fullName>
    </submittedName>
</protein>
<evidence type="ECO:0000313" key="1">
    <source>
        <dbReference type="EMBL" id="CAG2061525.1"/>
    </source>
</evidence>